<dbReference type="NCBIfam" id="TIGR03715">
    <property type="entry name" value="KxYKxGKxW"/>
    <property type="match status" value="1"/>
</dbReference>
<dbReference type="AlphaFoldDB" id="A0A0R2B1Q4"/>
<evidence type="ECO:0000256" key="4">
    <source>
        <dbReference type="SAM" id="Phobius"/>
    </source>
</evidence>
<feature type="compositionally biased region" description="Polar residues" evidence="3">
    <location>
        <begin position="1064"/>
        <end position="1074"/>
    </location>
</feature>
<feature type="transmembrane region" description="Helical" evidence="4">
    <location>
        <begin position="52"/>
        <end position="72"/>
    </location>
</feature>
<gene>
    <name evidence="6" type="ORF">FC82_GL001336</name>
</gene>
<feature type="compositionally biased region" description="Low complexity" evidence="3">
    <location>
        <begin position="75"/>
        <end position="93"/>
    </location>
</feature>
<dbReference type="Proteomes" id="UP000051845">
    <property type="component" value="Unassembled WGS sequence"/>
</dbReference>
<dbReference type="InterPro" id="IPR022263">
    <property type="entry name" value="KxYKxGKxW"/>
</dbReference>
<dbReference type="STRING" id="33960.TY91_16040"/>
<accession>A0A0R2B1Q4</accession>
<feature type="compositionally biased region" description="Polar residues" evidence="3">
    <location>
        <begin position="619"/>
        <end position="628"/>
    </location>
</feature>
<feature type="compositionally biased region" description="Low complexity" evidence="3">
    <location>
        <begin position="161"/>
        <end position="194"/>
    </location>
</feature>
<feature type="compositionally biased region" description="Polar residues" evidence="3">
    <location>
        <begin position="208"/>
        <end position="222"/>
    </location>
</feature>
<dbReference type="EMBL" id="AYYR01000125">
    <property type="protein sequence ID" value="KRM73457.1"/>
    <property type="molecule type" value="Genomic_DNA"/>
</dbReference>
<keyword evidence="2" id="KW-0677">Repeat</keyword>
<organism evidence="6 7">
    <name type="scientific">Secundilactobacillus collinoides DSM 20515 = JCM 1123</name>
    <dbReference type="NCBI Taxonomy" id="1423733"/>
    <lineage>
        <taxon>Bacteria</taxon>
        <taxon>Bacillati</taxon>
        <taxon>Bacillota</taxon>
        <taxon>Bacilli</taxon>
        <taxon>Lactobacillales</taxon>
        <taxon>Lactobacillaceae</taxon>
        <taxon>Secundilactobacillus</taxon>
    </lineage>
</organism>
<keyword evidence="4" id="KW-0472">Membrane</keyword>
<evidence type="ECO:0000313" key="7">
    <source>
        <dbReference type="Proteomes" id="UP000051845"/>
    </source>
</evidence>
<evidence type="ECO:0000259" key="5">
    <source>
        <dbReference type="Pfam" id="PF06458"/>
    </source>
</evidence>
<sequence>MGNSWVVYNDPSLGLYSGGKAMKTTIEKAYHKMLQATSEEKYRIKLYKAGRLWLAAGMTTLAFGLVSMTSPVQVSADDTTPTTATESSESSSSIHNSQVVLDNTGSNNTSSEDTTADQSSSDATSTPLSDSSSEMTTSGASHVTKSETSNTDSDNVSLNNDSKTTTDTTKTAVVDSSSSNAISESSDSQNSAESMTVGDVTTGVKSDAVNSGTDSHDLSSTQTVHDSVNTIASHSDNQPSVELNNDNVSTAVNETDLGVTSETTIESIKAIAAQEYAETGVAQLVTAQLPTTESTATTSTTFGVTDPTYPKSAVVVQDNANFKGKTDYYLFYELHLLESSNGWVGGDYVAFSADRSDPTSILVTVLPNTRDKILAQYLLSATMTVDPTTGLTIYESGDTLSLVTPNSNTAFNVVTNVNGSLNGETGSTGSGLGVFSDDSTFLPQVVNQTTSYTSSTDGQILADSQEQSGLTGQAYTTAAPADITGYTLKTSGTSTLNQEGDLSPFVEGSTFSKIVYFNSDYDADTEEGITEDTINYIFVDTTGTDLPAGTAVVYYTYGSNITSNIPESWVAASEASKAAAELEVQLLTDSTDSQLASVSDAEKAAASSTELAAPASSVVEGNSTSDSATTSVSLGTTQLTLIQNPDLIGKVTSGFLVKNPYIVPQTTQISYLYDPDPETVTVNYIDDENNTIAKSTTFTGTYNTSVTIPDENLEYIPGYVADDDNQTTYKATALDGSDSVTLRYKINTEEVGYVQFVTADGNVIGTTQITGTYGKNVDSDTISLVEKDFLNNYDYQLVNGATTNLLTDKFQDNPDQSTTVNLFTVEVEQPTSNVTYTVNFVNYNGQTIESLTQQHGAPGDTIDLTAPAGYVWTPGTEGQIDLKDVPNGVYTVTITTPKGAETSSNPQSYEGGVDSLVEAPRIEQITVIYKDYTGKEIGTATVADKIGDDPTAKIAATVPAGYVLAPGETDIEQPKDPSQPITVTVTTPKSAETVGNPQFASTVDNPTSVTEMSVYDNAMTNTSTAIGNDLVPTHAGTSTDVLNTTSEAETSSQVVKTFNEVTPSTSASKTSAHTNAFGGGTESITEVSESQNEFTKVSHNEGIQTFASSSTLNNKESQSNNSATKEQRTLPQTNESQNTVWVAGLISLATAMIGLIGLKKRKHENN</sequence>
<dbReference type="InterPro" id="IPR009459">
    <property type="entry name" value="MucBP_dom"/>
</dbReference>
<feature type="compositionally biased region" description="Low complexity" evidence="3">
    <location>
        <begin position="109"/>
        <end position="126"/>
    </location>
</feature>
<keyword evidence="4" id="KW-1133">Transmembrane helix</keyword>
<protein>
    <recommendedName>
        <fullName evidence="5">MucBP domain-containing protein</fullName>
    </recommendedName>
</protein>
<proteinExistence type="predicted"/>
<feature type="region of interest" description="Disordered" evidence="3">
    <location>
        <begin position="1064"/>
        <end position="1093"/>
    </location>
</feature>
<evidence type="ECO:0000313" key="6">
    <source>
        <dbReference type="EMBL" id="KRM73457.1"/>
    </source>
</evidence>
<dbReference type="PATRIC" id="fig|1423733.4.peg.1404"/>
<evidence type="ECO:0000256" key="3">
    <source>
        <dbReference type="SAM" id="MobiDB-lite"/>
    </source>
</evidence>
<comment type="caution">
    <text evidence="6">The sequence shown here is derived from an EMBL/GenBank/DDBJ whole genome shotgun (WGS) entry which is preliminary data.</text>
</comment>
<feature type="compositionally biased region" description="Polar residues" evidence="3">
    <location>
        <begin position="127"/>
        <end position="160"/>
    </location>
</feature>
<dbReference type="Pfam" id="PF19258">
    <property type="entry name" value="KxYKxGKxW_sig"/>
    <property type="match status" value="1"/>
</dbReference>
<evidence type="ECO:0000256" key="2">
    <source>
        <dbReference type="ARBA" id="ARBA00022737"/>
    </source>
</evidence>
<feature type="region of interest" description="Disordered" evidence="3">
    <location>
        <begin position="203"/>
        <end position="222"/>
    </location>
</feature>
<reference evidence="6 7" key="1">
    <citation type="journal article" date="2015" name="Genome Announc.">
        <title>Expanding the biotechnology potential of lactobacilli through comparative genomics of 213 strains and associated genera.</title>
        <authorList>
            <person name="Sun Z."/>
            <person name="Harris H.M."/>
            <person name="McCann A."/>
            <person name="Guo C."/>
            <person name="Argimon S."/>
            <person name="Zhang W."/>
            <person name="Yang X."/>
            <person name="Jeffery I.B."/>
            <person name="Cooney J.C."/>
            <person name="Kagawa T.F."/>
            <person name="Liu W."/>
            <person name="Song Y."/>
            <person name="Salvetti E."/>
            <person name="Wrobel A."/>
            <person name="Rasinkangas P."/>
            <person name="Parkhill J."/>
            <person name="Rea M.C."/>
            <person name="O'Sullivan O."/>
            <person name="Ritari J."/>
            <person name="Douillard F.P."/>
            <person name="Paul Ross R."/>
            <person name="Yang R."/>
            <person name="Briner A.E."/>
            <person name="Felis G.E."/>
            <person name="de Vos W.M."/>
            <person name="Barrangou R."/>
            <person name="Klaenhammer T.R."/>
            <person name="Caufield P.W."/>
            <person name="Cui Y."/>
            <person name="Zhang H."/>
            <person name="O'Toole P.W."/>
        </authorList>
    </citation>
    <scope>NUCLEOTIDE SEQUENCE [LARGE SCALE GENOMIC DNA]</scope>
    <source>
        <strain evidence="6 7">DSM 20515</strain>
    </source>
</reference>
<dbReference type="Pfam" id="PF06458">
    <property type="entry name" value="MucBP"/>
    <property type="match status" value="2"/>
</dbReference>
<feature type="compositionally biased region" description="Polar residues" evidence="3">
    <location>
        <begin position="94"/>
        <end position="108"/>
    </location>
</feature>
<keyword evidence="1" id="KW-0732">Signal</keyword>
<dbReference type="Gene3D" id="3.10.20.320">
    <property type="entry name" value="Putative peptidoglycan bound protein (lpxtg motif)"/>
    <property type="match status" value="1"/>
</dbReference>
<evidence type="ECO:0000256" key="1">
    <source>
        <dbReference type="ARBA" id="ARBA00022729"/>
    </source>
</evidence>
<feature type="transmembrane region" description="Helical" evidence="4">
    <location>
        <begin position="1140"/>
        <end position="1158"/>
    </location>
</feature>
<dbReference type="NCBIfam" id="TIGR01167">
    <property type="entry name" value="LPXTG_anchor"/>
    <property type="match status" value="1"/>
</dbReference>
<feature type="domain" description="MucBP" evidence="5">
    <location>
        <begin position="679"/>
        <end position="745"/>
    </location>
</feature>
<feature type="compositionally biased region" description="Polar residues" evidence="3">
    <location>
        <begin position="1082"/>
        <end position="1093"/>
    </location>
</feature>
<feature type="region of interest" description="Disordered" evidence="3">
    <location>
        <begin position="74"/>
        <end position="197"/>
    </location>
</feature>
<name>A0A0R2B1Q4_SECCO</name>
<feature type="domain" description="MucBP" evidence="5">
    <location>
        <begin position="456"/>
        <end position="495"/>
    </location>
</feature>
<feature type="region of interest" description="Disordered" evidence="3">
    <location>
        <begin position="1106"/>
        <end position="1135"/>
    </location>
</feature>
<feature type="region of interest" description="Disordered" evidence="3">
    <location>
        <begin position="609"/>
        <end position="628"/>
    </location>
</feature>
<keyword evidence="4" id="KW-0812">Transmembrane</keyword>